<dbReference type="PROSITE" id="PS50158">
    <property type="entry name" value="ZF_CCHC"/>
    <property type="match status" value="1"/>
</dbReference>
<reference evidence="5 6" key="1">
    <citation type="journal article" date="2021" name="Comput. Struct. Biotechnol. J.">
        <title>De novo genome assembly of the potent medicinal plant Rehmannia glutinosa using nanopore technology.</title>
        <authorList>
            <person name="Ma L."/>
            <person name="Dong C."/>
            <person name="Song C."/>
            <person name="Wang X."/>
            <person name="Zheng X."/>
            <person name="Niu Y."/>
            <person name="Chen S."/>
            <person name="Feng W."/>
        </authorList>
    </citation>
    <scope>NUCLEOTIDE SEQUENCE [LARGE SCALE GENOMIC DNA]</scope>
    <source>
        <strain evidence="5">DH-2019</strain>
    </source>
</reference>
<accession>A0ABR0VAY3</accession>
<dbReference type="SMART" id="SM00343">
    <property type="entry name" value="ZnF_C2HC"/>
    <property type="match status" value="2"/>
</dbReference>
<keyword evidence="1" id="KW-0479">Metal-binding</keyword>
<evidence type="ECO:0000313" key="5">
    <source>
        <dbReference type="EMBL" id="KAK6131202.1"/>
    </source>
</evidence>
<proteinExistence type="predicted"/>
<comment type="caution">
    <text evidence="5">The sequence shown here is derived from an EMBL/GenBank/DDBJ whole genome shotgun (WGS) entry which is preliminary data.</text>
</comment>
<organism evidence="5 6">
    <name type="scientific">Rehmannia glutinosa</name>
    <name type="common">Chinese foxglove</name>
    <dbReference type="NCBI Taxonomy" id="99300"/>
    <lineage>
        <taxon>Eukaryota</taxon>
        <taxon>Viridiplantae</taxon>
        <taxon>Streptophyta</taxon>
        <taxon>Embryophyta</taxon>
        <taxon>Tracheophyta</taxon>
        <taxon>Spermatophyta</taxon>
        <taxon>Magnoliopsida</taxon>
        <taxon>eudicotyledons</taxon>
        <taxon>Gunneridae</taxon>
        <taxon>Pentapetalae</taxon>
        <taxon>asterids</taxon>
        <taxon>lamiids</taxon>
        <taxon>Lamiales</taxon>
        <taxon>Orobanchaceae</taxon>
        <taxon>Rehmannieae</taxon>
        <taxon>Rehmannia</taxon>
    </lineage>
</organism>
<evidence type="ECO:0000256" key="1">
    <source>
        <dbReference type="PROSITE-ProRule" id="PRU00047"/>
    </source>
</evidence>
<evidence type="ECO:0000256" key="2">
    <source>
        <dbReference type="SAM" id="Coils"/>
    </source>
</evidence>
<name>A0ABR0VAY3_REHGL</name>
<evidence type="ECO:0000259" key="4">
    <source>
        <dbReference type="PROSITE" id="PS50158"/>
    </source>
</evidence>
<evidence type="ECO:0000256" key="3">
    <source>
        <dbReference type="SAM" id="MobiDB-lite"/>
    </source>
</evidence>
<dbReference type="Proteomes" id="UP001318860">
    <property type="component" value="Unassembled WGS sequence"/>
</dbReference>
<protein>
    <recommendedName>
        <fullName evidence="4">CCHC-type domain-containing protein</fullName>
    </recommendedName>
</protein>
<dbReference type="InterPro" id="IPR001878">
    <property type="entry name" value="Znf_CCHC"/>
</dbReference>
<keyword evidence="6" id="KW-1185">Reference proteome</keyword>
<gene>
    <name evidence="5" type="ORF">DH2020_035055</name>
</gene>
<keyword evidence="1" id="KW-0863">Zinc-finger</keyword>
<keyword evidence="1" id="KW-0862">Zinc</keyword>
<feature type="domain" description="CCHC-type" evidence="4">
    <location>
        <begin position="193"/>
        <end position="208"/>
    </location>
</feature>
<evidence type="ECO:0000313" key="6">
    <source>
        <dbReference type="Proteomes" id="UP001318860"/>
    </source>
</evidence>
<feature type="region of interest" description="Disordered" evidence="3">
    <location>
        <begin position="211"/>
        <end position="232"/>
    </location>
</feature>
<keyword evidence="2" id="KW-0175">Coiled coil</keyword>
<feature type="coiled-coil region" evidence="2">
    <location>
        <begin position="33"/>
        <end position="88"/>
    </location>
</feature>
<feature type="region of interest" description="Disordered" evidence="3">
    <location>
        <begin position="125"/>
        <end position="148"/>
    </location>
</feature>
<dbReference type="EMBL" id="JABTTQ020001409">
    <property type="protein sequence ID" value="KAK6131202.1"/>
    <property type="molecule type" value="Genomic_DNA"/>
</dbReference>
<dbReference type="Gene3D" id="4.10.60.10">
    <property type="entry name" value="Zinc finger, CCHC-type"/>
    <property type="match status" value="1"/>
</dbReference>
<sequence>MKRLNIEACKEMASGRERVIWNSRLDTNSIEEMQRMRDHIFHLENLVDELNHENSILYQQNLQLTQSLQQAEELNQQQKEHIVVLLKQVDILQTLIHQEKKSCDPFNIPIEEPRGTFDQNYNEHQRKQNKMSDRFKPSSSNQAAGRGKKIQKINHEMIGDVEKGKEPEVSMMLCSYCNRKGHELSQCWKNLGKCLRCGNGQHHVKDCPIRNNNQQTTKGSRRINNCKREEDK</sequence>
<feature type="compositionally biased region" description="Basic and acidic residues" evidence="3">
    <location>
        <begin position="125"/>
        <end position="136"/>
    </location>
</feature>
<dbReference type="SUPFAM" id="SSF57756">
    <property type="entry name" value="Retrovirus zinc finger-like domains"/>
    <property type="match status" value="1"/>
</dbReference>
<dbReference type="InterPro" id="IPR036875">
    <property type="entry name" value="Znf_CCHC_sf"/>
</dbReference>